<evidence type="ECO:0000313" key="2">
    <source>
        <dbReference type="Proteomes" id="UP000254181"/>
    </source>
</evidence>
<dbReference type="AlphaFoldDB" id="A0A377K9A5"/>
<sequence>MAELQKVDDWLSALLANLEPAARSRMMRQLAQETAPDTTAEYQNAAQP</sequence>
<name>A0A377K9A5_ECOLX</name>
<gene>
    <name evidence="1" type="ORF">NCTC9075_04488</name>
</gene>
<organism evidence="1 2">
    <name type="scientific">Escherichia coli</name>
    <dbReference type="NCBI Taxonomy" id="562"/>
    <lineage>
        <taxon>Bacteria</taxon>
        <taxon>Pseudomonadati</taxon>
        <taxon>Pseudomonadota</taxon>
        <taxon>Gammaproteobacteria</taxon>
        <taxon>Enterobacterales</taxon>
        <taxon>Enterobacteriaceae</taxon>
        <taxon>Escherichia</taxon>
    </lineage>
</organism>
<evidence type="ECO:0000313" key="1">
    <source>
        <dbReference type="EMBL" id="STP21018.1"/>
    </source>
</evidence>
<dbReference type="EMBL" id="UGEM01000004">
    <property type="protein sequence ID" value="STP21018.1"/>
    <property type="molecule type" value="Genomic_DNA"/>
</dbReference>
<reference evidence="1 2" key="1">
    <citation type="submission" date="2018-06" db="EMBL/GenBank/DDBJ databases">
        <authorList>
            <consortium name="Pathogen Informatics"/>
            <person name="Doyle S."/>
        </authorList>
    </citation>
    <scope>NUCLEOTIDE SEQUENCE [LARGE SCALE GENOMIC DNA]</scope>
    <source>
        <strain evidence="1 2">NCTC9075</strain>
    </source>
</reference>
<protein>
    <submittedName>
        <fullName evidence="1">Phage virion morphogenesis protein</fullName>
    </submittedName>
</protein>
<dbReference type="Proteomes" id="UP000254181">
    <property type="component" value="Unassembled WGS sequence"/>
</dbReference>
<proteinExistence type="predicted"/>
<accession>A0A377K9A5</accession>